<dbReference type="RefSeq" id="WP_212009831.1">
    <property type="nucleotide sequence ID" value="NZ_JAAFYZ010000045.1"/>
</dbReference>
<name>A0ABS5KQH7_9ACTN</name>
<proteinExistence type="predicted"/>
<dbReference type="SUPFAM" id="SSF69304">
    <property type="entry name" value="Tricorn protease N-terminal domain"/>
    <property type="match status" value="1"/>
</dbReference>
<dbReference type="Gene3D" id="2.60.40.10">
    <property type="entry name" value="Immunoglobulins"/>
    <property type="match status" value="1"/>
</dbReference>
<keyword evidence="3" id="KW-1185">Reference proteome</keyword>
<evidence type="ECO:0008006" key="4">
    <source>
        <dbReference type="Google" id="ProtNLM"/>
    </source>
</evidence>
<reference evidence="2 3" key="1">
    <citation type="submission" date="2020-02" db="EMBL/GenBank/DDBJ databases">
        <title>Acidophilic actinobacteria isolated from forest soil.</title>
        <authorList>
            <person name="Golinska P."/>
        </authorList>
    </citation>
    <scope>NUCLEOTIDE SEQUENCE [LARGE SCALE GENOMIC DNA]</scope>
    <source>
        <strain evidence="2 3">NL8</strain>
    </source>
</reference>
<dbReference type="InterPro" id="IPR013783">
    <property type="entry name" value="Ig-like_fold"/>
</dbReference>
<dbReference type="EMBL" id="JAAFYZ010000045">
    <property type="protein sequence ID" value="MBS2548259.1"/>
    <property type="molecule type" value="Genomic_DNA"/>
</dbReference>
<feature type="chain" id="PRO_5045642190" description="Peptidase C51 domain-containing protein" evidence="1">
    <location>
        <begin position="31"/>
        <end position="1165"/>
    </location>
</feature>
<dbReference type="InterPro" id="IPR006624">
    <property type="entry name" value="Beta-propeller_rpt_TECPR"/>
</dbReference>
<comment type="caution">
    <text evidence="2">The sequence shown here is derived from an EMBL/GenBank/DDBJ whole genome shotgun (WGS) entry which is preliminary data.</text>
</comment>
<dbReference type="Gene3D" id="3.90.1720.10">
    <property type="entry name" value="endopeptidase domain like (from Nostoc punctiforme)"/>
    <property type="match status" value="1"/>
</dbReference>
<feature type="signal peptide" evidence="1">
    <location>
        <begin position="1"/>
        <end position="30"/>
    </location>
</feature>
<dbReference type="SUPFAM" id="SSF54001">
    <property type="entry name" value="Cysteine proteinases"/>
    <property type="match status" value="1"/>
</dbReference>
<accession>A0ABS5KQH7</accession>
<dbReference type="SMART" id="SM00706">
    <property type="entry name" value="TECPR"/>
    <property type="match status" value="6"/>
</dbReference>
<protein>
    <recommendedName>
        <fullName evidence="4">Peptidase C51 domain-containing protein</fullName>
    </recommendedName>
</protein>
<evidence type="ECO:0000313" key="3">
    <source>
        <dbReference type="Proteomes" id="UP000730482"/>
    </source>
</evidence>
<evidence type="ECO:0000256" key="1">
    <source>
        <dbReference type="SAM" id="SignalP"/>
    </source>
</evidence>
<dbReference type="InterPro" id="IPR038765">
    <property type="entry name" value="Papain-like_cys_pep_sf"/>
</dbReference>
<evidence type="ECO:0000313" key="2">
    <source>
        <dbReference type="EMBL" id="MBS2548259.1"/>
    </source>
</evidence>
<keyword evidence="1" id="KW-0732">Signal</keyword>
<sequence>MPLIRRSLSAMVVAGALVAAPMCAMPAVHAADAVAPVASVSTVPSQHAMSVDGVALTVTNPDMPTGASFAPKPGDPVQSASAEAAGPFRFFSVTAVPFGEQLPKSDFPVAAAGGAAAWRSVEGPSTPGPVATLFGQTVTGQVRHETDGTSKIQTVQWIVEAGQRIWIVRAEHAEPDVPAGFGTDITLTASNLAAPTTVDVAAANAGSNPHAATKAVTAAASGDPVISFGGTLPPPPSSYWNHGGGTCDGGYYSLLNEKIDGLQVCGYSNGNDRTTGWGSNEWECAELPMRYAIQRWGLTGNDGGDGKDQADNLTAALNQIHPGRFVLRGNSLSDHTAPQPGDVIAYYNSGAGHTGIVIASHVDANGNGTIDMVHENWNEVASTPGEWDGIPVSNGMVENVLGGSGDVHWMHDTTSDIRPTVSAPSGLSTTSPISGTVTVTGSASPAPTEYYLHLRPAGGGADIVPHPAIQGGPTFRYQFDTTGASDSPALTIPDGSYQAFIGANYNGNEVDGPAVSITISNVPATPTVIAPAGALTGSVTLTASGLSANTTKVEYDVDGHAVGTSTAGGAFPQNIDTTTIPDGTHSLTAVAFNASGARSGTSSPLSISVWNGMLVQRHPDGTLWQYTGTPMTGWAKIDTNTDTTQVVASASKIYQFHANNSTVWQYTGTPGTWTPIDNNTSTTQIAAGGAGLFQMHNDGSVWSYTGSGTSWTPLDTNASTVALAIGNTAYQLHNDGSIWSYTGSGTTWAPLDDNSMTVEIAAGGNNLYQLHRDGTLWSYNGTPNSWTLIDSNTDIADIKVAGNGQVYQTHYDGSVWSYTGSGTVWTPLDSNLNTAGIQTGADGMLYQTHNDGSLWQYTGTGTSWTMIDNDSGTSMVNGGESSSASWRTKPLYELHTDGTLWQYPGTPGVGWIKVDDNPTTTQIASSATGLYQLHNDGSTDAYGGIPLAGWTQTDKNTNTSQILAGSAGMFELHADEGTLWAYNGTPNNWTKIDTDPGTVGAVVANNVYQLHKDGTIWVYNGAPNSWTRLDNNPNTVEIAAGGNNLYQLHNDGSLWSYNSTSNSWTQIDADANITDIKVGGNGQLFQTHKDGTVWSYNGAPNSWTQLDNNPNTTGIQAGADGALYEMHNDGSVWQYPGTPGVGWILLDTNTGISALSAGISSSVHL</sequence>
<organism evidence="2 3">
    <name type="scientific">Catenulispora pinistramenti</name>
    <dbReference type="NCBI Taxonomy" id="2705254"/>
    <lineage>
        <taxon>Bacteria</taxon>
        <taxon>Bacillati</taxon>
        <taxon>Actinomycetota</taxon>
        <taxon>Actinomycetes</taxon>
        <taxon>Catenulisporales</taxon>
        <taxon>Catenulisporaceae</taxon>
        <taxon>Catenulispora</taxon>
    </lineage>
</organism>
<dbReference type="SUPFAM" id="SSF110296">
    <property type="entry name" value="Oligoxyloglucan reducing end-specific cellobiohydrolase"/>
    <property type="match status" value="1"/>
</dbReference>
<gene>
    <name evidence="2" type="ORF">KGQ19_15445</name>
</gene>
<dbReference type="Proteomes" id="UP000730482">
    <property type="component" value="Unassembled WGS sequence"/>
</dbReference>